<keyword evidence="3" id="KW-1185">Reference proteome</keyword>
<dbReference type="PANTHER" id="PTHR33130:SF86">
    <property type="entry name" value="OS01G0132500 PROTEIN"/>
    <property type="match status" value="1"/>
</dbReference>
<dbReference type="AlphaFoldDB" id="A0A9E7HCY7"/>
<feature type="region of interest" description="Disordered" evidence="1">
    <location>
        <begin position="163"/>
        <end position="187"/>
    </location>
</feature>
<gene>
    <name evidence="2" type="ORF">MUK42_29723</name>
</gene>
<feature type="non-terminal residue" evidence="2">
    <location>
        <position position="318"/>
    </location>
</feature>
<dbReference type="InterPro" id="IPR012438">
    <property type="entry name" value="DUF1639"/>
</dbReference>
<reference evidence="2" key="1">
    <citation type="submission" date="2022-05" db="EMBL/GenBank/DDBJ databases">
        <title>The Musa troglodytarum L. genome provides insights into the mechanism of non-climacteric behaviour and enrichment of carotenoids.</title>
        <authorList>
            <person name="Wang J."/>
        </authorList>
    </citation>
    <scope>NUCLEOTIDE SEQUENCE</scope>
    <source>
        <tissue evidence="2">Leaf</tissue>
    </source>
</reference>
<dbReference type="PANTHER" id="PTHR33130">
    <property type="entry name" value="PUTATIVE (DUF1639)-RELATED"/>
    <property type="match status" value="1"/>
</dbReference>
<feature type="region of interest" description="Disordered" evidence="1">
    <location>
        <begin position="1"/>
        <end position="31"/>
    </location>
</feature>
<sequence>MVISAETTPRRPDTAVASSAAATEATPPRGEARRSLLHHFSFPILNTWGNHSALRCMSVNGKEEIVAGGGRRSTASPVEAPEWRIRASETGPGDDPRIEEVREKLMAHLRKAADRMNLVVQLLPKGRGDEAEPTPEARLDPQADVSVVPAALPWNLRTRRGAATAPMETQRHLSVRPQAVRRRSEDAERLERPKISISLTREEIEEDIYAMTGCRAPRRPRKRAKVIQKQLDPLFPGSWLSEITADSYRVRSSVPWNARTKRRARRTLAHLQSHAAVWHNSEIPERLKGPVFSISEEIKEAPELRICVPRIGIDDDAE</sequence>
<feature type="compositionally biased region" description="Low complexity" evidence="1">
    <location>
        <begin position="14"/>
        <end position="26"/>
    </location>
</feature>
<evidence type="ECO:0000313" key="2">
    <source>
        <dbReference type="EMBL" id="URE27627.1"/>
    </source>
</evidence>
<protein>
    <submittedName>
        <fullName evidence="2">Uncharacterized protein</fullName>
    </submittedName>
</protein>
<name>A0A9E7HCY7_9LILI</name>
<dbReference type="EMBL" id="CP097510">
    <property type="protein sequence ID" value="URE27627.1"/>
    <property type="molecule type" value="Genomic_DNA"/>
</dbReference>
<dbReference type="Pfam" id="PF07797">
    <property type="entry name" value="DUF1639"/>
    <property type="match status" value="1"/>
</dbReference>
<proteinExistence type="predicted"/>
<organism evidence="2 3">
    <name type="scientific">Musa troglodytarum</name>
    <name type="common">fe'i banana</name>
    <dbReference type="NCBI Taxonomy" id="320322"/>
    <lineage>
        <taxon>Eukaryota</taxon>
        <taxon>Viridiplantae</taxon>
        <taxon>Streptophyta</taxon>
        <taxon>Embryophyta</taxon>
        <taxon>Tracheophyta</taxon>
        <taxon>Spermatophyta</taxon>
        <taxon>Magnoliopsida</taxon>
        <taxon>Liliopsida</taxon>
        <taxon>Zingiberales</taxon>
        <taxon>Musaceae</taxon>
        <taxon>Musa</taxon>
    </lineage>
</organism>
<dbReference type="Proteomes" id="UP001055439">
    <property type="component" value="Chromosome 8"/>
</dbReference>
<dbReference type="OrthoDB" id="769821at2759"/>
<evidence type="ECO:0000313" key="3">
    <source>
        <dbReference type="Proteomes" id="UP001055439"/>
    </source>
</evidence>
<accession>A0A9E7HCY7</accession>
<evidence type="ECO:0000256" key="1">
    <source>
        <dbReference type="SAM" id="MobiDB-lite"/>
    </source>
</evidence>